<reference evidence="2 3" key="1">
    <citation type="journal article" date="2014" name="PLoS ONE">
        <title>Genome Sequence of Candidatus Nitrososphaera evergladensis from Group I.1b Enriched from Everglades Soil Reveals Novel Genomic Features of the Ammonia-Oxidizing Archaea.</title>
        <authorList>
            <person name="Zhalnina K.V."/>
            <person name="Dias R."/>
            <person name="Leonard M.T."/>
            <person name="Dorr de Quadros P."/>
            <person name="Camargo F.A."/>
            <person name="Drew J.C."/>
            <person name="Farmerie W.G."/>
            <person name="Daroub S.H."/>
            <person name="Triplett E.W."/>
        </authorList>
    </citation>
    <scope>NUCLEOTIDE SEQUENCE [LARGE SCALE GENOMIC DNA]</scope>
    <source>
        <strain evidence="2 3">SR1</strain>
    </source>
</reference>
<protein>
    <submittedName>
        <fullName evidence="2">Putative Zn-dependent hydrolase of beta-lactamase fold</fullName>
    </submittedName>
</protein>
<accession>A0A075N1G8</accession>
<dbReference type="EMBL" id="CP007174">
    <property type="protein sequence ID" value="AIF85314.1"/>
    <property type="molecule type" value="Genomic_DNA"/>
</dbReference>
<evidence type="ECO:0000313" key="3">
    <source>
        <dbReference type="Proteomes" id="UP000028194"/>
    </source>
</evidence>
<dbReference type="STRING" id="1459636.NTE_03285"/>
<keyword evidence="2" id="KW-0378">Hydrolase</keyword>
<evidence type="ECO:0000313" key="2">
    <source>
        <dbReference type="EMBL" id="AIF85314.1"/>
    </source>
</evidence>
<dbReference type="SUPFAM" id="SSF56281">
    <property type="entry name" value="Metallo-hydrolase/oxidoreductase"/>
    <property type="match status" value="1"/>
</dbReference>
<gene>
    <name evidence="2" type="ORF">NTE_03285</name>
</gene>
<dbReference type="InterPro" id="IPR036866">
    <property type="entry name" value="RibonucZ/Hydroxyglut_hydro"/>
</dbReference>
<dbReference type="InterPro" id="IPR001279">
    <property type="entry name" value="Metallo-B-lactamas"/>
</dbReference>
<organism evidence="2 3">
    <name type="scientific">Candidatus Nitrososphaera evergladensis SR1</name>
    <dbReference type="NCBI Taxonomy" id="1459636"/>
    <lineage>
        <taxon>Archaea</taxon>
        <taxon>Nitrososphaerota</taxon>
        <taxon>Nitrososphaeria</taxon>
        <taxon>Nitrososphaerales</taxon>
        <taxon>Nitrososphaeraceae</taxon>
        <taxon>Nitrososphaera</taxon>
    </lineage>
</organism>
<evidence type="ECO:0000259" key="1">
    <source>
        <dbReference type="Pfam" id="PF12706"/>
    </source>
</evidence>
<dbReference type="KEGG" id="nev:NTE_03285"/>
<keyword evidence="3" id="KW-1185">Reference proteome</keyword>
<dbReference type="HOGENOM" id="CLU_711005_0_0_2"/>
<dbReference type="Pfam" id="PF12706">
    <property type="entry name" value="Lactamase_B_2"/>
    <property type="match status" value="1"/>
</dbReference>
<dbReference type="eggNOG" id="arCOG00499">
    <property type="taxonomic scope" value="Archaea"/>
</dbReference>
<proteinExistence type="predicted"/>
<feature type="domain" description="Metallo-beta-lactamase" evidence="1">
    <location>
        <begin position="60"/>
        <end position="236"/>
    </location>
</feature>
<dbReference type="GO" id="GO:0016787">
    <property type="term" value="F:hydrolase activity"/>
    <property type="evidence" value="ECO:0007669"/>
    <property type="project" value="UniProtKB-KW"/>
</dbReference>
<name>A0A075N1G8_9ARCH</name>
<dbReference type="Proteomes" id="UP000028194">
    <property type="component" value="Chromosome"/>
</dbReference>
<dbReference type="AlphaFoldDB" id="A0A075N1G8"/>
<dbReference type="Gene3D" id="3.60.15.10">
    <property type="entry name" value="Ribonuclease Z/Hydroxyacylglutathione hydrolase-like"/>
    <property type="match status" value="1"/>
</dbReference>
<sequence>MYDAVLFALMMNNSNSGNATFFVRINGVLPDTNNGATTAAGEGKEAHTSISVFSDGFHLLVDAGGGVADSVKKGASDLGYKEEPDAILVTHGRREHTIDLASFSKSKIFCTSECAGQIAKESPQIDKSRFANIVPGQPFEAGPFSIVPVAADNAGDSPGFPGSVIYVIRAGDRKVIAGWDFLSLQNASADLMWNPDLVVLGTETYNDHPSTGMISVTQAYHTVKTWNAKDCYVLHYSGEKDKEDAKNQWHRGPAGPLPPDELQKTIDDYLRMSGLDGKISIKVARQAMVWRPAATVAAESVTEDDNSPVGNKIEIEALEKYVFGIEKRPDNKLMFVLEDSISRQENEFVNPRRKSSDSLHADPIKSMMMKGPELDLVVSGTTVKTSIIKGKKPMFAGDIRVSERDAKKLSRYIQENF</sequence>